<protein>
    <submittedName>
        <fullName evidence="3">Putative GNAT family acetyltransferase</fullName>
    </submittedName>
</protein>
<name>A0A7W9GNE4_9ACTN</name>
<gene>
    <name evidence="3" type="ORF">HD601_001580</name>
</gene>
<dbReference type="InterPro" id="IPR031165">
    <property type="entry name" value="GNAT_YJDJ"/>
</dbReference>
<keyword evidence="3" id="KW-0808">Transferase</keyword>
<evidence type="ECO:0000259" key="1">
    <source>
        <dbReference type="PROSITE" id="PS51186"/>
    </source>
</evidence>
<dbReference type="GO" id="GO:0016747">
    <property type="term" value="F:acyltransferase activity, transferring groups other than amino-acyl groups"/>
    <property type="evidence" value="ECO:0007669"/>
    <property type="project" value="InterPro"/>
</dbReference>
<dbReference type="InterPro" id="IPR000182">
    <property type="entry name" value="GNAT_dom"/>
</dbReference>
<dbReference type="PROSITE" id="PS51729">
    <property type="entry name" value="GNAT_YJDJ"/>
    <property type="match status" value="1"/>
</dbReference>
<accession>A0A7W9GNE4</accession>
<dbReference type="Proteomes" id="UP000542813">
    <property type="component" value="Unassembled WGS sequence"/>
</dbReference>
<reference evidence="3 4" key="1">
    <citation type="submission" date="2020-08" db="EMBL/GenBank/DDBJ databases">
        <title>Sequencing the genomes of 1000 actinobacteria strains.</title>
        <authorList>
            <person name="Klenk H.-P."/>
        </authorList>
    </citation>
    <scope>NUCLEOTIDE SEQUENCE [LARGE SCALE GENOMIC DNA]</scope>
    <source>
        <strain evidence="3 4">DSM 102122</strain>
    </source>
</reference>
<dbReference type="EMBL" id="JACHMM010000001">
    <property type="protein sequence ID" value="MBB5787005.1"/>
    <property type="molecule type" value="Genomic_DNA"/>
</dbReference>
<feature type="domain" description="N-acetyltransferase" evidence="1">
    <location>
        <begin position="1"/>
        <end position="91"/>
    </location>
</feature>
<dbReference type="CDD" id="cd04301">
    <property type="entry name" value="NAT_SF"/>
    <property type="match status" value="1"/>
</dbReference>
<feature type="domain" description="N-acetyltransferase" evidence="2">
    <location>
        <begin position="4"/>
        <end position="90"/>
    </location>
</feature>
<dbReference type="Gene3D" id="3.40.630.30">
    <property type="match status" value="1"/>
</dbReference>
<evidence type="ECO:0000259" key="2">
    <source>
        <dbReference type="PROSITE" id="PS51729"/>
    </source>
</evidence>
<dbReference type="InterPro" id="IPR045057">
    <property type="entry name" value="Gcn5-rel_NAT"/>
</dbReference>
<dbReference type="PROSITE" id="PS51186">
    <property type="entry name" value="GNAT"/>
    <property type="match status" value="1"/>
</dbReference>
<dbReference type="AlphaFoldDB" id="A0A7W9GNE4"/>
<sequence length="91" mass="9765">MSIEITRTARSYAAYLGGTRVGELTYSRRDDEIVALHTVVEEAAEGKGVGGALARALLDDAREGGLKVVPQCPFVAAYLERHPEYTDLVAG</sequence>
<keyword evidence="4" id="KW-1185">Reference proteome</keyword>
<dbReference type="Pfam" id="PF14542">
    <property type="entry name" value="Acetyltransf_CG"/>
    <property type="match status" value="1"/>
</dbReference>
<proteinExistence type="predicted"/>
<dbReference type="RefSeq" id="WP_184820782.1">
    <property type="nucleotide sequence ID" value="NZ_JACHMM010000001.1"/>
</dbReference>
<dbReference type="PANTHER" id="PTHR31435:SF10">
    <property type="entry name" value="BSR4717 PROTEIN"/>
    <property type="match status" value="1"/>
</dbReference>
<evidence type="ECO:0000313" key="4">
    <source>
        <dbReference type="Proteomes" id="UP000542813"/>
    </source>
</evidence>
<dbReference type="InterPro" id="IPR016181">
    <property type="entry name" value="Acyl_CoA_acyltransferase"/>
</dbReference>
<dbReference type="SUPFAM" id="SSF55729">
    <property type="entry name" value="Acyl-CoA N-acyltransferases (Nat)"/>
    <property type="match status" value="1"/>
</dbReference>
<organism evidence="3 4">
    <name type="scientific">Jiangella mangrovi</name>
    <dbReference type="NCBI Taxonomy" id="1524084"/>
    <lineage>
        <taxon>Bacteria</taxon>
        <taxon>Bacillati</taxon>
        <taxon>Actinomycetota</taxon>
        <taxon>Actinomycetes</taxon>
        <taxon>Jiangellales</taxon>
        <taxon>Jiangellaceae</taxon>
        <taxon>Jiangella</taxon>
    </lineage>
</organism>
<evidence type="ECO:0000313" key="3">
    <source>
        <dbReference type="EMBL" id="MBB5787005.1"/>
    </source>
</evidence>
<dbReference type="PANTHER" id="PTHR31435">
    <property type="entry name" value="PROTEIN NATD1"/>
    <property type="match status" value="1"/>
</dbReference>
<comment type="caution">
    <text evidence="3">The sequence shown here is derived from an EMBL/GenBank/DDBJ whole genome shotgun (WGS) entry which is preliminary data.</text>
</comment>